<dbReference type="AlphaFoldDB" id="A0A9N9DY74"/>
<organism evidence="1 2">
    <name type="scientific">Cetraspora pellucida</name>
    <dbReference type="NCBI Taxonomy" id="1433469"/>
    <lineage>
        <taxon>Eukaryota</taxon>
        <taxon>Fungi</taxon>
        <taxon>Fungi incertae sedis</taxon>
        <taxon>Mucoromycota</taxon>
        <taxon>Glomeromycotina</taxon>
        <taxon>Glomeromycetes</taxon>
        <taxon>Diversisporales</taxon>
        <taxon>Gigasporaceae</taxon>
        <taxon>Cetraspora</taxon>
    </lineage>
</organism>
<accession>A0A9N9DY74</accession>
<reference evidence="1" key="1">
    <citation type="submission" date="2021-06" db="EMBL/GenBank/DDBJ databases">
        <authorList>
            <person name="Kallberg Y."/>
            <person name="Tangrot J."/>
            <person name="Rosling A."/>
        </authorList>
    </citation>
    <scope>NUCLEOTIDE SEQUENCE</scope>
    <source>
        <strain evidence="1">FL966</strain>
    </source>
</reference>
<dbReference type="Proteomes" id="UP000789759">
    <property type="component" value="Unassembled WGS sequence"/>
</dbReference>
<gene>
    <name evidence="1" type="ORF">CPELLU_LOCUS9422</name>
</gene>
<proteinExistence type="predicted"/>
<sequence length="154" mass="18210">MLIQENNYYALYIEIDESELKFISTKNTLKLYKLNYRLVINSQNIHSTRKPAFNYESELKINDFEKCYAKALTLKNKKDLFLLKKHIDIDSFQSLLFILTKIMLLSSIFLSNNLSIDDIYLEIAYLKIEIILRKKSMQPTEEIEKAMIDALNNQ</sequence>
<protein>
    <submittedName>
        <fullName evidence="1">13094_t:CDS:1</fullName>
    </submittedName>
</protein>
<keyword evidence="2" id="KW-1185">Reference proteome</keyword>
<name>A0A9N9DY74_9GLOM</name>
<dbReference type="EMBL" id="CAJVQA010007173">
    <property type="protein sequence ID" value="CAG8652800.1"/>
    <property type="molecule type" value="Genomic_DNA"/>
</dbReference>
<evidence type="ECO:0000313" key="1">
    <source>
        <dbReference type="EMBL" id="CAG8652800.1"/>
    </source>
</evidence>
<evidence type="ECO:0000313" key="2">
    <source>
        <dbReference type="Proteomes" id="UP000789759"/>
    </source>
</evidence>
<comment type="caution">
    <text evidence="1">The sequence shown here is derived from an EMBL/GenBank/DDBJ whole genome shotgun (WGS) entry which is preliminary data.</text>
</comment>